<evidence type="ECO:0000256" key="1">
    <source>
        <dbReference type="SAM" id="MobiDB-lite"/>
    </source>
</evidence>
<feature type="compositionally biased region" description="Basic and acidic residues" evidence="1">
    <location>
        <begin position="102"/>
        <end position="117"/>
    </location>
</feature>
<feature type="compositionally biased region" description="Basic and acidic residues" evidence="1">
    <location>
        <begin position="35"/>
        <end position="48"/>
    </location>
</feature>
<gene>
    <name evidence="2" type="ORF">RRG08_025810</name>
</gene>
<dbReference type="Proteomes" id="UP001283361">
    <property type="component" value="Unassembled WGS sequence"/>
</dbReference>
<reference evidence="2" key="1">
    <citation type="journal article" date="2023" name="G3 (Bethesda)">
        <title>A reference genome for the long-term kleptoplast-retaining sea slug Elysia crispata morphotype clarki.</title>
        <authorList>
            <person name="Eastman K.E."/>
            <person name="Pendleton A.L."/>
            <person name="Shaikh M.A."/>
            <person name="Suttiyut T."/>
            <person name="Ogas R."/>
            <person name="Tomko P."/>
            <person name="Gavelis G."/>
            <person name="Widhalm J.R."/>
            <person name="Wisecaver J.H."/>
        </authorList>
    </citation>
    <scope>NUCLEOTIDE SEQUENCE</scope>
    <source>
        <strain evidence="2">ECLA1</strain>
    </source>
</reference>
<organism evidence="2 3">
    <name type="scientific">Elysia crispata</name>
    <name type="common">lettuce slug</name>
    <dbReference type="NCBI Taxonomy" id="231223"/>
    <lineage>
        <taxon>Eukaryota</taxon>
        <taxon>Metazoa</taxon>
        <taxon>Spiralia</taxon>
        <taxon>Lophotrochozoa</taxon>
        <taxon>Mollusca</taxon>
        <taxon>Gastropoda</taxon>
        <taxon>Heterobranchia</taxon>
        <taxon>Euthyneura</taxon>
        <taxon>Panpulmonata</taxon>
        <taxon>Sacoglossa</taxon>
        <taxon>Placobranchoidea</taxon>
        <taxon>Plakobranchidae</taxon>
        <taxon>Elysia</taxon>
    </lineage>
</organism>
<sequence>MRRLSRILQIKGQDQVPDAEVLDEANIGSLHTILSEKHQAHRIERAPKNEPSGSSGSSSHNIHPSPHESDPAGTATLKSACTATPRGALRFILELQHRLPRRKDANDDEMRNLHITS</sequence>
<evidence type="ECO:0000313" key="2">
    <source>
        <dbReference type="EMBL" id="KAK3731268.1"/>
    </source>
</evidence>
<evidence type="ECO:0000313" key="3">
    <source>
        <dbReference type="Proteomes" id="UP001283361"/>
    </source>
</evidence>
<name>A0AAE0Y381_9GAST</name>
<keyword evidence="3" id="KW-1185">Reference proteome</keyword>
<accession>A0AAE0Y381</accession>
<dbReference type="AlphaFoldDB" id="A0AAE0Y381"/>
<dbReference type="EMBL" id="JAWDGP010007018">
    <property type="protein sequence ID" value="KAK3731268.1"/>
    <property type="molecule type" value="Genomic_DNA"/>
</dbReference>
<comment type="caution">
    <text evidence="2">The sequence shown here is derived from an EMBL/GenBank/DDBJ whole genome shotgun (WGS) entry which is preliminary data.</text>
</comment>
<feature type="region of interest" description="Disordered" evidence="1">
    <location>
        <begin position="98"/>
        <end position="117"/>
    </location>
</feature>
<feature type="compositionally biased region" description="Low complexity" evidence="1">
    <location>
        <begin position="49"/>
        <end position="64"/>
    </location>
</feature>
<feature type="region of interest" description="Disordered" evidence="1">
    <location>
        <begin position="35"/>
        <end position="81"/>
    </location>
</feature>
<proteinExistence type="predicted"/>
<protein>
    <submittedName>
        <fullName evidence="2">Uncharacterized protein</fullName>
    </submittedName>
</protein>